<dbReference type="InterPro" id="IPR034660">
    <property type="entry name" value="DinB/YfiT-like"/>
</dbReference>
<keyword evidence="3" id="KW-0670">Pyruvate</keyword>
<keyword evidence="4" id="KW-1185">Reference proteome</keyword>
<dbReference type="GO" id="GO:0050077">
    <property type="term" value="F:maleylpyruvate isomerase activity"/>
    <property type="evidence" value="ECO:0007669"/>
    <property type="project" value="UniProtKB-EC"/>
</dbReference>
<gene>
    <name evidence="3" type="ORF">HDA39_004125</name>
</gene>
<dbReference type="InterPro" id="IPR024344">
    <property type="entry name" value="MDMPI_metal-binding"/>
</dbReference>
<name>A0A7W9MUZ5_9ACTN</name>
<dbReference type="EC" id="5.2.1.4" evidence="3"/>
<dbReference type="Proteomes" id="UP000549971">
    <property type="component" value="Unassembled WGS sequence"/>
</dbReference>
<evidence type="ECO:0000259" key="2">
    <source>
        <dbReference type="Pfam" id="PF11716"/>
    </source>
</evidence>
<dbReference type="InterPro" id="IPR017517">
    <property type="entry name" value="Maleyloyr_isom"/>
</dbReference>
<comment type="caution">
    <text evidence="3">The sequence shown here is derived from an EMBL/GenBank/DDBJ whole genome shotgun (WGS) entry which is preliminary data.</text>
</comment>
<dbReference type="NCBIfam" id="TIGR03083">
    <property type="entry name" value="maleylpyruvate isomerase family mycothiol-dependent enzyme"/>
    <property type="match status" value="1"/>
</dbReference>
<reference evidence="3 4" key="1">
    <citation type="submission" date="2020-08" db="EMBL/GenBank/DDBJ databases">
        <title>Sequencing the genomes of 1000 actinobacteria strains.</title>
        <authorList>
            <person name="Klenk H.-P."/>
        </authorList>
    </citation>
    <scope>NUCLEOTIDE SEQUENCE [LARGE SCALE GENOMIC DNA]</scope>
    <source>
        <strain evidence="3 4">DSM 28967</strain>
    </source>
</reference>
<dbReference type="GO" id="GO:0046872">
    <property type="term" value="F:metal ion binding"/>
    <property type="evidence" value="ECO:0007669"/>
    <property type="project" value="InterPro"/>
</dbReference>
<evidence type="ECO:0000313" key="3">
    <source>
        <dbReference type="EMBL" id="MBB5837391.1"/>
    </source>
</evidence>
<dbReference type="Pfam" id="PF07398">
    <property type="entry name" value="MDMPI_C"/>
    <property type="match status" value="1"/>
</dbReference>
<sequence>MLKPEVPAAVRRLNVLLTEVDEDNAREPSALPGWSRAHLLAHIGNFGDAMTRQVTEALEGRQADMYDGGPPARNAAIESDAAKPVDELTGHITEALGNLVTAWERVDDWSRPIRHRNGTLADTVLNAWREVDVHAADLDLSYTTDDWSQDFCMHLLAFLRPRVPEGTRLVLQAPGVRWAHGEGDRLVIEGKLTDLTAWMAGRQPRGPLTGDLPELSPWP</sequence>
<dbReference type="SUPFAM" id="SSF55718">
    <property type="entry name" value="SCP-like"/>
    <property type="match status" value="1"/>
</dbReference>
<accession>A0A7W9MUZ5</accession>
<organism evidence="3 4">
    <name type="scientific">Kribbella italica</name>
    <dbReference type="NCBI Taxonomy" id="1540520"/>
    <lineage>
        <taxon>Bacteria</taxon>
        <taxon>Bacillati</taxon>
        <taxon>Actinomycetota</taxon>
        <taxon>Actinomycetes</taxon>
        <taxon>Propionibacteriales</taxon>
        <taxon>Kribbellaceae</taxon>
        <taxon>Kribbella</taxon>
    </lineage>
</organism>
<dbReference type="EMBL" id="JACHMY010000001">
    <property type="protein sequence ID" value="MBB5837391.1"/>
    <property type="molecule type" value="Genomic_DNA"/>
</dbReference>
<evidence type="ECO:0000313" key="4">
    <source>
        <dbReference type="Proteomes" id="UP000549971"/>
    </source>
</evidence>
<feature type="domain" description="MDMPI C-terminal" evidence="1">
    <location>
        <begin position="146"/>
        <end position="216"/>
    </location>
</feature>
<proteinExistence type="predicted"/>
<dbReference type="AlphaFoldDB" id="A0A7W9MUZ5"/>
<evidence type="ECO:0000259" key="1">
    <source>
        <dbReference type="Pfam" id="PF07398"/>
    </source>
</evidence>
<keyword evidence="3" id="KW-0413">Isomerase</keyword>
<dbReference type="Pfam" id="PF11716">
    <property type="entry name" value="MDMPI_N"/>
    <property type="match status" value="1"/>
</dbReference>
<dbReference type="InterPro" id="IPR036527">
    <property type="entry name" value="SCP2_sterol-bd_dom_sf"/>
</dbReference>
<feature type="domain" description="Mycothiol-dependent maleylpyruvate isomerase metal-binding" evidence="2">
    <location>
        <begin position="8"/>
        <end position="138"/>
    </location>
</feature>
<dbReference type="SUPFAM" id="SSF109854">
    <property type="entry name" value="DinB/YfiT-like putative metalloenzymes"/>
    <property type="match status" value="1"/>
</dbReference>
<dbReference type="Gene3D" id="1.20.120.450">
    <property type="entry name" value="dinb family like domain"/>
    <property type="match status" value="1"/>
</dbReference>
<protein>
    <submittedName>
        <fullName evidence="3">Maleylpyruvate isomerase</fullName>
        <ecNumber evidence="3">5.2.1.4</ecNumber>
    </submittedName>
</protein>
<dbReference type="InterPro" id="IPR010872">
    <property type="entry name" value="MDMPI_C-term_domain"/>
</dbReference>
<dbReference type="RefSeq" id="WP_184797379.1">
    <property type="nucleotide sequence ID" value="NZ_JACHMY010000001.1"/>
</dbReference>